<evidence type="ECO:0000313" key="1">
    <source>
        <dbReference type="EMBL" id="EQD73888.1"/>
    </source>
</evidence>
<comment type="caution">
    <text evidence="1">The sequence shown here is derived from an EMBL/GenBank/DDBJ whole genome shotgun (WGS) entry which is preliminary data.</text>
</comment>
<reference evidence="1" key="1">
    <citation type="submission" date="2013-08" db="EMBL/GenBank/DDBJ databases">
        <authorList>
            <person name="Mendez C."/>
            <person name="Richter M."/>
            <person name="Ferrer M."/>
            <person name="Sanchez J."/>
        </authorList>
    </citation>
    <scope>NUCLEOTIDE SEQUENCE</scope>
</reference>
<organism evidence="1">
    <name type="scientific">mine drainage metagenome</name>
    <dbReference type="NCBI Taxonomy" id="410659"/>
    <lineage>
        <taxon>unclassified sequences</taxon>
        <taxon>metagenomes</taxon>
        <taxon>ecological metagenomes</taxon>
    </lineage>
</organism>
<accession>T1BZC1</accession>
<proteinExistence type="predicted"/>
<protein>
    <submittedName>
        <fullName evidence="1">Uncharacterized protein</fullName>
    </submittedName>
</protein>
<reference evidence="1" key="2">
    <citation type="journal article" date="2014" name="ISME J.">
        <title>Microbial stratification in low pH oxic and suboxic macroscopic growths along an acid mine drainage.</title>
        <authorList>
            <person name="Mendez-Garcia C."/>
            <person name="Mesa V."/>
            <person name="Sprenger R.R."/>
            <person name="Richter M."/>
            <person name="Diez M.S."/>
            <person name="Solano J."/>
            <person name="Bargiela R."/>
            <person name="Golyshina O.V."/>
            <person name="Manteca A."/>
            <person name="Ramos J.L."/>
            <person name="Gallego J.R."/>
            <person name="Llorente I."/>
            <person name="Martins Dos Santos V.A."/>
            <person name="Jensen O.N."/>
            <person name="Pelaez A.I."/>
            <person name="Sanchez J."/>
            <person name="Ferrer M."/>
        </authorList>
    </citation>
    <scope>NUCLEOTIDE SEQUENCE</scope>
</reference>
<gene>
    <name evidence="1" type="ORF">B1B_02983</name>
</gene>
<name>T1BZC1_9ZZZZ</name>
<dbReference type="EMBL" id="AUZY01001799">
    <property type="protein sequence ID" value="EQD73888.1"/>
    <property type="molecule type" value="Genomic_DNA"/>
</dbReference>
<sequence length="80" mass="8916">MGPPGEDVESYLRITFSSEGSSPSLVAGRLQALGFRPTQGNYDFRYDWNGSATLDEMMALADRLTEALRGHRVLFEMETV</sequence>
<dbReference type="AlphaFoldDB" id="T1BZC1"/>